<evidence type="ECO:0000313" key="2">
    <source>
        <dbReference type="EMBL" id="NGM52540.1"/>
    </source>
</evidence>
<dbReference type="AlphaFoldDB" id="A0A6G4R3S7"/>
<protein>
    <submittedName>
        <fullName evidence="2">Uncharacterized protein</fullName>
    </submittedName>
</protein>
<keyword evidence="1" id="KW-0732">Signal</keyword>
<comment type="caution">
    <text evidence="2">The sequence shown here is derived from an EMBL/GenBank/DDBJ whole genome shotgun (WGS) entry which is preliminary data.</text>
</comment>
<proteinExistence type="predicted"/>
<dbReference type="EMBL" id="JAAKGT010000019">
    <property type="protein sequence ID" value="NGM52540.1"/>
    <property type="molecule type" value="Genomic_DNA"/>
</dbReference>
<evidence type="ECO:0000256" key="1">
    <source>
        <dbReference type="SAM" id="SignalP"/>
    </source>
</evidence>
<accession>A0A6G4R3S7</accession>
<dbReference type="RefSeq" id="WP_165262948.1">
    <property type="nucleotide sequence ID" value="NZ_JAAKGT010000019.1"/>
</dbReference>
<organism evidence="2">
    <name type="scientific">Caulobacter sp. 602-2</name>
    <dbReference type="NCBI Taxonomy" id="2710887"/>
    <lineage>
        <taxon>Bacteria</taxon>
        <taxon>Pseudomonadati</taxon>
        <taxon>Pseudomonadota</taxon>
        <taxon>Alphaproteobacteria</taxon>
        <taxon>Caulobacterales</taxon>
        <taxon>Caulobacteraceae</taxon>
        <taxon>Caulobacter</taxon>
    </lineage>
</organism>
<reference evidence="2" key="1">
    <citation type="submission" date="2020-02" db="EMBL/GenBank/DDBJ databases">
        <authorList>
            <person name="Gao J."/>
            <person name="Sun J."/>
        </authorList>
    </citation>
    <scope>NUCLEOTIDE SEQUENCE</scope>
    <source>
        <strain evidence="2">602-2</strain>
    </source>
</reference>
<sequence>MVAPSPIRPAPLGFYGLALVLAGLAALSASAFSSPGCIGPQSQQPCDYVQSFKHAVTRQAGGYSTALPFQVLDLGSSVYVGQAAPAGAVAHTPGAVIDKKSCRVCRVDAVGAYLAEDGLRVLAVHSAERPRP</sequence>
<feature type="chain" id="PRO_5026320941" evidence="1">
    <location>
        <begin position="32"/>
        <end position="132"/>
    </location>
</feature>
<feature type="signal peptide" evidence="1">
    <location>
        <begin position="1"/>
        <end position="31"/>
    </location>
</feature>
<gene>
    <name evidence="2" type="ORF">G5B46_23250</name>
</gene>
<name>A0A6G4R3S7_9CAUL</name>